<dbReference type="PANTHER" id="PTHR34819">
    <property type="entry name" value="LARGE CYSTEINE-RICH PERIPLASMIC PROTEIN OMCB"/>
    <property type="match status" value="1"/>
</dbReference>
<dbReference type="PANTHER" id="PTHR34819:SF3">
    <property type="entry name" value="CELL SURFACE PROTEIN"/>
    <property type="match status" value="1"/>
</dbReference>
<dbReference type="Pfam" id="PF24346">
    <property type="entry name" value="DUF7507"/>
    <property type="match status" value="17"/>
</dbReference>
<sequence length="2498" mass="247035">PSGNTAGSTIAYTFLVTNTGNVTITGIAVNDAQLDAAAVCPVTTLAPGASTTCTGTHTITQAEVDAGVSNNSATASGTDPNGGTATSPPDTTATLIDVNPALTIDKNAGTPSGNTAGSTIAYSFLVTNTGNATITGIAVDDAQLDAAATCPVTTLAPGATTTCTGTHTITQAEVDAGTVNNSATVTGTPPGGGTTTSPPDTTTTPIAPAPALTVDKTAGTPSGNTAGSTIAYTFLVTNTGNVTITGIAVNDAQLDAPAVCPVTTLAPGASTTCTGTHTITQAEVDAGTSNNSATVTGTPPGGGTTTSPPDTTTTPIAPAPAMTVDKTAGTPSGNTAGSTIAYTFLVTNTGNVTITGIAVNDAQLDAAAVCPVTTLAPGVSTTCTGTHTITQAEVDAGTSNNSATASGTDPSGGTTTSPPDTTTTPIASAPALTIDKTAGTPSGNSAGSTIAYTFLVTNTGNVTITGIAVNDAQLDAAAVCPVTTLAPGASTTCTGTHTITQAEVDAGVVNNSATVTGTPPGGGTTTSPPDTTTTPIAPAPALTIDKTAGTPSGSTAGSTIAYTFLVTNTGNVTITGIAVNDAQLDAAATCPVTTLAPGATTTCTGTHTITQAEVDAGTSNNSATASGTDPAGGTTTSPPDTTTTPIASTPALTLTKTASPTTVSAVGETVSYSFAVTNSGNVTISNLVINETAFSGTGTAPVITCPVTTLAPGASTTCTGSYTVTQADIDAGSVTNTATASGTDPTGGATTSPPSSATVTAAPAPALTIDKTAGTPSGNTAGSTIAYTFLVTNTGNVTITGIAVNDAQLDAAAVCPVTTLAPGASTTCTGTHTITQAEVDAGTSNNSATASGTDPTGGTTTSPPDTTTTPIASTPALTLTKTASPTTVSAVGDTVAYSFAVTNSGNVTISNLVINETAFSGTGTAPVISCPVTTLAPGASTTCTGSYTVTQADIDTGSITNTATASGMDPGSNPATSPPSSATVAVNPAPALTLTKTATPTTVSAAGDTVSYSFAVTNSGNVTISNLVINETAFSGTGTAPVITCPVTTLAPGASTTCTASYTVTQADVDAGTVTNTATASGTDPSGGATTSPSSTATVTVNPAPALTLTKIATPTTVSAVGDTVAYSFAVTNSGNVTINNLAINETAFSGTGTAPVVTCPVTTLAPGASTTCTASYTVTQADIDAGSVTNTATASGTDPSGGTTTSPPSSATVTVNANPVLTLTKTATPTTVSAVGDTVAYSFAVTNSGNVTIANLVINETAFSGTGTAPVVTCPVATLAPGASTTCTASYTVTQADIDAGSVTNTATASGTDPGNNPATSPPSSATVTVNPAPALTLTKTATPTTVSAVGDTVAYSFAVTNSGNVTISNLVINETAFSGTGTAPVITCPVTTLTPGASTTCTASYTVTQADVDAGTVTNTATASGTDPSGGATTSPPSTATVTVNPAPALTLTKTATPTTVSAVGDTVAYSFAVTNSGNVTINNLVINETAFSGTGTAPVVTCPVTTLAPGESTTCTASYTVTQADIDAGSITNTATASGTDPGNNPATSPPSSATVTVNAAPALTSTKAMTGNADEDGDGAVSVGDTLTYTITVTNTGNVSLTDVVVTDNKISPNSVTCTTLAPSATCVLTGTYRVTQADTNAGNVVNAAVVTTATPGACPAVSTAVECNPTVTVPVKQEPKLSSVKAMTGNADEDGNGAVSVGDTLTYTITVTNTGNVSLTDVVVTDNKIVPSSVTCASVAPAATCVLTGTYRVTRADAEAGNVVNAAVVTTATPGACPAGSTAPECSPTVTVNVTGRPAIAATKTATLTTDLGTPGKGNAGDVITYAVTVINTGDVTLTGLRTVDTFENGTPTTLTCAPTTLAPGAMATCNSYTHTITEAEANAGGTLDNVVLASATYGTTTQTITVTATSTAVVAVEPEATVLRVSKQANPRDVNIGDLVRYTVTVENLGQTAATDVTVIDTPPAGFSYVDGSLQVADTDKLGRLVGTFPVRVDQIDIPAGGRATLVYLLRVGAGVRPGVHVNRAYAEDGGVRSNVATAEVQLVADPLLDESLIIGTVFDDRDRDGWQDPAELSGIRVQGGFAPGAYIANSTTVDRGTGPAPEADASSPMLHGIDLGKIAARQSDADPVAAHTVVISQKLNALEFTDDFAMTTAQGLTVRMDKAGNSRVERSGDAAKGLTGADPKVERRVAQVEGGYQVDYIVSNAGVDERGIPGVRLATVEGVLIETDQFGRYHLEGVPGGPWERGRNFIVKLDPATLPPGSVFTTDNPLVRRITPGLPVRFDFGVKLPPGEIPAGKEEIELRIGEVFFAPGSAVVTPQYLPAVEKMAEQVREHGGGEVVIVAQGEYDTLAMDRALAVRKALEGMLSTEQLKALTVSVRTQADFPETMVVGFSEWPLLGEVLFDTDRSTIKPQYRPLIEKMAAAIEQMRSTRLIITGHTDKRASDDYNVALGMRRAKAVYDAIAEKISPEVRAKFRVDLSNDPAAPAGNEK</sequence>
<feature type="region of interest" description="Disordered" evidence="4">
    <location>
        <begin position="284"/>
        <end position="333"/>
    </location>
</feature>
<dbReference type="PROSITE" id="PS51123">
    <property type="entry name" value="OMPA_2"/>
    <property type="match status" value="1"/>
</dbReference>
<feature type="region of interest" description="Disordered" evidence="4">
    <location>
        <begin position="1191"/>
        <end position="1213"/>
    </location>
</feature>
<feature type="region of interest" description="Disordered" evidence="4">
    <location>
        <begin position="736"/>
        <end position="760"/>
    </location>
</feature>
<dbReference type="InterPro" id="IPR055354">
    <property type="entry name" value="DUF7507"/>
</dbReference>
<feature type="compositionally biased region" description="Low complexity" evidence="4">
    <location>
        <begin position="737"/>
        <end position="760"/>
    </location>
</feature>
<dbReference type="RefSeq" id="WP_115860120.1">
    <property type="nucleotide sequence ID" value="NZ_QTSU01000002.1"/>
</dbReference>
<evidence type="ECO:0000256" key="4">
    <source>
        <dbReference type="SAM" id="MobiDB-lite"/>
    </source>
</evidence>
<feature type="region of interest" description="Disordered" evidence="4">
    <location>
        <begin position="839"/>
        <end position="872"/>
    </location>
</feature>
<dbReference type="Gene3D" id="2.60.40.740">
    <property type="match status" value="1"/>
</dbReference>
<feature type="compositionally biased region" description="Low complexity" evidence="4">
    <location>
        <begin position="305"/>
        <end position="323"/>
    </location>
</feature>
<dbReference type="CDD" id="cd07185">
    <property type="entry name" value="OmpA_C-like"/>
    <property type="match status" value="1"/>
</dbReference>
<dbReference type="InterPro" id="IPR013783">
    <property type="entry name" value="Ig-like_fold"/>
</dbReference>
<feature type="region of interest" description="Disordered" evidence="4">
    <location>
        <begin position="614"/>
        <end position="648"/>
    </location>
</feature>
<feature type="domain" description="OmpA-like" evidence="5">
    <location>
        <begin position="2397"/>
        <end position="2498"/>
    </location>
</feature>
<feature type="region of interest" description="Disordered" evidence="4">
    <location>
        <begin position="513"/>
        <end position="537"/>
    </location>
</feature>
<feature type="compositionally biased region" description="Low complexity" evidence="4">
    <location>
        <begin position="402"/>
        <end position="431"/>
    </location>
</feature>
<dbReference type="InterPro" id="IPR006664">
    <property type="entry name" value="OMP_bac"/>
</dbReference>
<feature type="region of interest" description="Disordered" evidence="4">
    <location>
        <begin position="1305"/>
        <end position="1327"/>
    </location>
</feature>
<dbReference type="GO" id="GO:0016020">
    <property type="term" value="C:membrane"/>
    <property type="evidence" value="ECO:0007669"/>
    <property type="project" value="UniProtKB-SubCell"/>
</dbReference>
<dbReference type="InterPro" id="IPR001434">
    <property type="entry name" value="OmcB-like_DUF11"/>
</dbReference>
<evidence type="ECO:0000256" key="2">
    <source>
        <dbReference type="ARBA" id="ARBA00023136"/>
    </source>
</evidence>
<dbReference type="Proteomes" id="UP000264492">
    <property type="component" value="Unassembled WGS sequence"/>
</dbReference>
<dbReference type="InterPro" id="IPR006665">
    <property type="entry name" value="OmpA-like"/>
</dbReference>
<keyword evidence="2 3" id="KW-0472">Membrane</keyword>
<dbReference type="Gene3D" id="2.60.40.10">
    <property type="entry name" value="Immunoglobulins"/>
    <property type="match status" value="5"/>
</dbReference>
<feature type="region of interest" description="Disordered" evidence="4">
    <location>
        <begin position="394"/>
        <end position="442"/>
    </location>
</feature>
<dbReference type="OrthoDB" id="28717at2"/>
<dbReference type="EMBL" id="QTSU01000002">
    <property type="protein sequence ID" value="RDZ27548.1"/>
    <property type="molecule type" value="Genomic_DNA"/>
</dbReference>
<dbReference type="NCBIfam" id="TIGR01451">
    <property type="entry name" value="B_ant_repeat"/>
    <property type="match status" value="3"/>
</dbReference>
<protein>
    <submittedName>
        <fullName evidence="6">DUF11 domain-containing protein</fullName>
    </submittedName>
</protein>
<accession>A0A371K0W7</accession>
<feature type="region of interest" description="Disordered" evidence="4">
    <location>
        <begin position="65"/>
        <end position="90"/>
    </location>
</feature>
<feature type="compositionally biased region" description="Low complexity" evidence="4">
    <location>
        <begin position="1192"/>
        <end position="1213"/>
    </location>
</feature>
<dbReference type="InterPro" id="IPR047589">
    <property type="entry name" value="DUF11_rpt"/>
</dbReference>
<feature type="non-terminal residue" evidence="6">
    <location>
        <position position="1"/>
    </location>
</feature>
<proteinExistence type="predicted"/>
<feature type="compositionally biased region" description="Low complexity" evidence="4">
    <location>
        <begin position="622"/>
        <end position="648"/>
    </location>
</feature>
<feature type="compositionally biased region" description="Polar residues" evidence="4">
    <location>
        <begin position="68"/>
        <end position="90"/>
    </location>
</feature>
<feature type="region of interest" description="Disordered" evidence="4">
    <location>
        <begin position="1076"/>
        <end position="1097"/>
    </location>
</feature>
<evidence type="ECO:0000313" key="6">
    <source>
        <dbReference type="EMBL" id="RDZ27548.1"/>
    </source>
</evidence>
<reference evidence="6 7" key="1">
    <citation type="submission" date="2018-08" db="EMBL/GenBank/DDBJ databases">
        <title>Lysobacter sp. zong2l5, whole genome shotgun sequence.</title>
        <authorList>
            <person name="Zhang X."/>
            <person name="Feng G."/>
            <person name="Zhu H."/>
        </authorList>
    </citation>
    <scope>NUCLEOTIDE SEQUENCE [LARGE SCALE GENOMIC DNA]</scope>
    <source>
        <strain evidence="7">zong2l5</strain>
    </source>
</reference>
<dbReference type="Gene3D" id="3.30.1330.60">
    <property type="entry name" value="OmpA-like domain"/>
    <property type="match status" value="1"/>
</dbReference>
<dbReference type="PRINTS" id="PR01021">
    <property type="entry name" value="OMPADOMAIN"/>
</dbReference>
<dbReference type="Pfam" id="PF00691">
    <property type="entry name" value="OmpA"/>
    <property type="match status" value="1"/>
</dbReference>
<organism evidence="6 7">
    <name type="scientific">Lysobacter silvisoli</name>
    <dbReference type="NCBI Taxonomy" id="2293254"/>
    <lineage>
        <taxon>Bacteria</taxon>
        <taxon>Pseudomonadati</taxon>
        <taxon>Pseudomonadota</taxon>
        <taxon>Gammaproteobacteria</taxon>
        <taxon>Lysobacterales</taxon>
        <taxon>Lysobacteraceae</taxon>
        <taxon>Lysobacter</taxon>
    </lineage>
</organism>
<evidence type="ECO:0000256" key="3">
    <source>
        <dbReference type="PROSITE-ProRule" id="PRU00473"/>
    </source>
</evidence>
<comment type="caution">
    <text evidence="6">The sequence shown here is derived from an EMBL/GenBank/DDBJ whole genome shotgun (WGS) entry which is preliminary data.</text>
</comment>
<dbReference type="Pfam" id="PF01345">
    <property type="entry name" value="DUF11"/>
    <property type="match status" value="1"/>
</dbReference>
<dbReference type="InterPro" id="IPR036737">
    <property type="entry name" value="OmpA-like_sf"/>
</dbReference>
<feature type="region of interest" description="Disordered" evidence="4">
    <location>
        <begin position="1421"/>
        <end position="1441"/>
    </location>
</feature>
<dbReference type="SUPFAM" id="SSF103088">
    <property type="entry name" value="OmpA-like"/>
    <property type="match status" value="1"/>
</dbReference>
<comment type="subcellular location">
    <subcellularLocation>
        <location evidence="1">Membrane</location>
    </subcellularLocation>
</comment>
<keyword evidence="7" id="KW-1185">Reference proteome</keyword>
<gene>
    <name evidence="6" type="ORF">DX914_15115</name>
</gene>
<feature type="compositionally biased region" description="Low complexity" evidence="4">
    <location>
        <begin position="847"/>
        <end position="872"/>
    </location>
</feature>
<evidence type="ECO:0000256" key="1">
    <source>
        <dbReference type="ARBA" id="ARBA00004370"/>
    </source>
</evidence>
<name>A0A371K0W7_9GAMM</name>
<feature type="region of interest" description="Disordered" evidence="4">
    <location>
        <begin position="174"/>
        <end position="224"/>
    </location>
</feature>
<feature type="compositionally biased region" description="Low complexity" evidence="4">
    <location>
        <begin position="1422"/>
        <end position="1441"/>
    </location>
</feature>
<feature type="compositionally biased region" description="Low complexity" evidence="4">
    <location>
        <begin position="195"/>
        <end position="213"/>
    </location>
</feature>
<feature type="region of interest" description="Disordered" evidence="4">
    <location>
        <begin position="1535"/>
        <end position="1558"/>
    </location>
</feature>
<feature type="compositionally biased region" description="Low complexity" evidence="4">
    <location>
        <begin position="1077"/>
        <end position="1097"/>
    </location>
</feature>
<feature type="compositionally biased region" description="Low complexity" evidence="4">
    <location>
        <begin position="525"/>
        <end position="537"/>
    </location>
</feature>
<evidence type="ECO:0000259" key="5">
    <source>
        <dbReference type="PROSITE" id="PS51123"/>
    </source>
</evidence>
<evidence type="ECO:0000313" key="7">
    <source>
        <dbReference type="Proteomes" id="UP000264492"/>
    </source>
</evidence>
<dbReference type="InterPro" id="IPR051172">
    <property type="entry name" value="Chlamydia_OmcB"/>
</dbReference>